<accession>A0A6J5YYX4</accession>
<evidence type="ECO:0000256" key="8">
    <source>
        <dbReference type="ARBA" id="ARBA00023268"/>
    </source>
</evidence>
<dbReference type="GO" id="GO:0008658">
    <property type="term" value="F:penicillin binding"/>
    <property type="evidence" value="ECO:0007669"/>
    <property type="project" value="InterPro"/>
</dbReference>
<dbReference type="GO" id="GO:0006508">
    <property type="term" value="P:proteolysis"/>
    <property type="evidence" value="ECO:0007669"/>
    <property type="project" value="UniProtKB-KW"/>
</dbReference>
<dbReference type="Pfam" id="PF00905">
    <property type="entry name" value="Transpeptidase"/>
    <property type="match status" value="1"/>
</dbReference>
<keyword evidence="3" id="KW-0328">Glycosyltransferase</keyword>
<feature type="domain" description="Penicillin-binding protein transpeptidase" evidence="12">
    <location>
        <begin position="325"/>
        <end position="562"/>
    </location>
</feature>
<evidence type="ECO:0000256" key="3">
    <source>
        <dbReference type="ARBA" id="ARBA00022676"/>
    </source>
</evidence>
<dbReference type="EMBL" id="CAESAF010000042">
    <property type="protein sequence ID" value="CAB4335675.1"/>
    <property type="molecule type" value="Genomic_DNA"/>
</dbReference>
<organism evidence="14">
    <name type="scientific">freshwater metagenome</name>
    <dbReference type="NCBI Taxonomy" id="449393"/>
    <lineage>
        <taxon>unclassified sequences</taxon>
        <taxon>metagenomes</taxon>
        <taxon>ecological metagenomes</taxon>
    </lineage>
</organism>
<dbReference type="InterPro" id="IPR012338">
    <property type="entry name" value="Beta-lactam/transpept-like"/>
</dbReference>
<evidence type="ECO:0000256" key="7">
    <source>
        <dbReference type="ARBA" id="ARBA00022984"/>
    </source>
</evidence>
<dbReference type="InterPro" id="IPR023346">
    <property type="entry name" value="Lysozyme-like_dom_sf"/>
</dbReference>
<dbReference type="InterPro" id="IPR036950">
    <property type="entry name" value="PBP_transglycosylase"/>
</dbReference>
<dbReference type="PANTHER" id="PTHR32282:SF34">
    <property type="entry name" value="PENICILLIN-BINDING PROTEIN 1A"/>
    <property type="match status" value="1"/>
</dbReference>
<evidence type="ECO:0000259" key="12">
    <source>
        <dbReference type="Pfam" id="PF00905"/>
    </source>
</evidence>
<evidence type="ECO:0000313" key="14">
    <source>
        <dbReference type="EMBL" id="CAB4335675.1"/>
    </source>
</evidence>
<keyword evidence="2" id="KW-0645">Protease</keyword>
<evidence type="ECO:0000256" key="4">
    <source>
        <dbReference type="ARBA" id="ARBA00022679"/>
    </source>
</evidence>
<dbReference type="AlphaFoldDB" id="A0A6J5YYX4"/>
<comment type="catalytic activity">
    <reaction evidence="11">
        <text>[GlcNAc-(1-&gt;4)-Mur2Ac(oyl-L-Ala-gamma-D-Glu-L-Lys-D-Ala-D-Ala)](n)-di-trans,octa-cis-undecaprenyl diphosphate + beta-D-GlcNAc-(1-&gt;4)-Mur2Ac(oyl-L-Ala-gamma-D-Glu-L-Lys-D-Ala-D-Ala)-di-trans,octa-cis-undecaprenyl diphosphate = [GlcNAc-(1-&gt;4)-Mur2Ac(oyl-L-Ala-gamma-D-Glu-L-Lys-D-Ala-D-Ala)](n+1)-di-trans,octa-cis-undecaprenyl diphosphate + di-trans,octa-cis-undecaprenyl diphosphate + H(+)</text>
        <dbReference type="Rhea" id="RHEA:23708"/>
        <dbReference type="Rhea" id="RHEA-COMP:9602"/>
        <dbReference type="Rhea" id="RHEA-COMP:9603"/>
        <dbReference type="ChEBI" id="CHEBI:15378"/>
        <dbReference type="ChEBI" id="CHEBI:58405"/>
        <dbReference type="ChEBI" id="CHEBI:60033"/>
        <dbReference type="ChEBI" id="CHEBI:78435"/>
        <dbReference type="EC" id="2.4.99.28"/>
    </reaction>
</comment>
<evidence type="ECO:0000256" key="2">
    <source>
        <dbReference type="ARBA" id="ARBA00022670"/>
    </source>
</evidence>
<dbReference type="SUPFAM" id="SSF53955">
    <property type="entry name" value="Lysozyme-like"/>
    <property type="match status" value="1"/>
</dbReference>
<keyword evidence="8" id="KW-0511">Multifunctional enzyme</keyword>
<dbReference type="InterPro" id="IPR001460">
    <property type="entry name" value="PCN-bd_Tpept"/>
</dbReference>
<evidence type="ECO:0000256" key="11">
    <source>
        <dbReference type="ARBA" id="ARBA00049902"/>
    </source>
</evidence>
<keyword evidence="5" id="KW-0378">Hydrolase</keyword>
<dbReference type="GO" id="GO:0008360">
    <property type="term" value="P:regulation of cell shape"/>
    <property type="evidence" value="ECO:0007669"/>
    <property type="project" value="UniProtKB-KW"/>
</dbReference>
<dbReference type="GO" id="GO:0071555">
    <property type="term" value="P:cell wall organization"/>
    <property type="evidence" value="ECO:0007669"/>
    <property type="project" value="UniProtKB-KW"/>
</dbReference>
<dbReference type="Pfam" id="PF00912">
    <property type="entry name" value="Transgly"/>
    <property type="match status" value="1"/>
</dbReference>
<sequence length="636" mass="67857">MIRRKLIRAAIFLAGFGFIAGSTLFAFAWFTVSIPDPNAYVNSQSTIIQYSNGEEIGRIGSQNRQILPLAQIPLNLRNAVMAAEDRNFYSNKAFSVTGIARALINNLKSGSLNGEGGSTITQQYAKTAFLSPSRTIQRKIKELVISLKLENSLSKDQILENYLNTIYFGRGSYGVQTAAQQYFNRNADQLSLSQIAVIASILRSPGYYDPSLSKENEARLKNRFEYVINGMLDKEWITPEEAAKVKFPTVIPRTKAGQLSGPKGHIVAAVQKEMGKLGFSEDQLLVGGLVIKTTLDQRAQQSAVDAVTKLYPKKAPDNLHIGLAAIRPGTGEIIAMYGGADYLARQLNDATQSIALAGSTFKPFAIVAALEAGIPLTSMWNGDSPQIFDDLGKPYEVSNYGNEGWGQIDLLEATKHSVNTVFVPLGQFAGLDKVVDVARRAGIPESIAMVPAPSVVLGVASPHVIDVASAYATFAAQGVYSKPYLIASVTGPNKGVLYEGESQTQEVFSKEVMADLTYALKGTINGGTGAAALKLGRPAAGKTGTSQSNASAWFSAYTPQLAASVALFRDSASESLNGIGGLTSVTGGTFPARIWTAFMKGALKGEPIMSFPAPSNVGGLEPIVMTSGGTQVRKPK</sequence>
<name>A0A6J5YYX4_9ZZZZ</name>
<dbReference type="Gene3D" id="1.10.3810.10">
    <property type="entry name" value="Biosynthetic peptidoglycan transglycosylase-like"/>
    <property type="match status" value="1"/>
</dbReference>
<dbReference type="GO" id="GO:0008955">
    <property type="term" value="F:peptidoglycan glycosyltransferase activity"/>
    <property type="evidence" value="ECO:0007669"/>
    <property type="project" value="UniProtKB-EC"/>
</dbReference>
<reference evidence="14" key="1">
    <citation type="submission" date="2020-05" db="EMBL/GenBank/DDBJ databases">
        <authorList>
            <person name="Chiriac C."/>
            <person name="Salcher M."/>
            <person name="Ghai R."/>
            <person name="Kavagutti S V."/>
        </authorList>
    </citation>
    <scope>NUCLEOTIDE SEQUENCE</scope>
</reference>
<dbReference type="Gene3D" id="3.40.710.10">
    <property type="entry name" value="DD-peptidase/beta-lactamase superfamily"/>
    <property type="match status" value="1"/>
</dbReference>
<dbReference type="GO" id="GO:0030288">
    <property type="term" value="C:outer membrane-bounded periplasmic space"/>
    <property type="evidence" value="ECO:0007669"/>
    <property type="project" value="TreeGrafter"/>
</dbReference>
<dbReference type="EC" id="2.4.99.28" evidence="10"/>
<evidence type="ECO:0000256" key="10">
    <source>
        <dbReference type="ARBA" id="ARBA00044770"/>
    </source>
</evidence>
<evidence type="ECO:0000259" key="13">
    <source>
        <dbReference type="Pfam" id="PF00912"/>
    </source>
</evidence>
<gene>
    <name evidence="14" type="ORF">UFOPK3574_00535</name>
</gene>
<keyword evidence="1" id="KW-0121">Carboxypeptidase</keyword>
<keyword evidence="4" id="KW-0808">Transferase</keyword>
<protein>
    <recommendedName>
        <fullName evidence="10">peptidoglycan glycosyltransferase</fullName>
        <ecNumber evidence="10">2.4.99.28</ecNumber>
    </recommendedName>
</protein>
<feature type="domain" description="Glycosyl transferase family 51" evidence="13">
    <location>
        <begin position="53"/>
        <end position="231"/>
    </location>
</feature>
<evidence type="ECO:0000256" key="5">
    <source>
        <dbReference type="ARBA" id="ARBA00022801"/>
    </source>
</evidence>
<dbReference type="InterPro" id="IPR001264">
    <property type="entry name" value="Glyco_trans_51"/>
</dbReference>
<evidence type="ECO:0000256" key="9">
    <source>
        <dbReference type="ARBA" id="ARBA00023316"/>
    </source>
</evidence>
<dbReference type="GO" id="GO:0009252">
    <property type="term" value="P:peptidoglycan biosynthetic process"/>
    <property type="evidence" value="ECO:0007669"/>
    <property type="project" value="UniProtKB-KW"/>
</dbReference>
<keyword evidence="6" id="KW-0133">Cell shape</keyword>
<dbReference type="SUPFAM" id="SSF56601">
    <property type="entry name" value="beta-lactamase/transpeptidase-like"/>
    <property type="match status" value="1"/>
</dbReference>
<dbReference type="GO" id="GO:0004180">
    <property type="term" value="F:carboxypeptidase activity"/>
    <property type="evidence" value="ECO:0007669"/>
    <property type="project" value="UniProtKB-KW"/>
</dbReference>
<evidence type="ECO:0000256" key="1">
    <source>
        <dbReference type="ARBA" id="ARBA00022645"/>
    </source>
</evidence>
<evidence type="ECO:0000256" key="6">
    <source>
        <dbReference type="ARBA" id="ARBA00022960"/>
    </source>
</evidence>
<dbReference type="FunFam" id="1.10.3810.10:FF:000001">
    <property type="entry name" value="Penicillin-binding protein 1A"/>
    <property type="match status" value="1"/>
</dbReference>
<dbReference type="InterPro" id="IPR050396">
    <property type="entry name" value="Glycosyltr_51/Transpeptidase"/>
</dbReference>
<dbReference type="PANTHER" id="PTHR32282">
    <property type="entry name" value="BINDING PROTEIN TRANSPEPTIDASE, PUTATIVE-RELATED"/>
    <property type="match status" value="1"/>
</dbReference>
<proteinExistence type="predicted"/>
<keyword evidence="7" id="KW-0573">Peptidoglycan synthesis</keyword>
<keyword evidence="9" id="KW-0961">Cell wall biogenesis/degradation</keyword>